<evidence type="ECO:0000256" key="8">
    <source>
        <dbReference type="SAM" id="MobiDB-lite"/>
    </source>
</evidence>
<comment type="cofactor">
    <cofactor evidence="1">
        <name>heme b</name>
        <dbReference type="ChEBI" id="CHEBI:60344"/>
    </cofactor>
</comment>
<keyword evidence="12" id="KW-1185">Reference proteome</keyword>
<keyword evidence="9" id="KW-0732">Signal</keyword>
<comment type="similarity">
    <text evidence="7">Belongs to the chloroperoxidase family.</text>
</comment>
<dbReference type="GO" id="GO:0004601">
    <property type="term" value="F:peroxidase activity"/>
    <property type="evidence" value="ECO:0007669"/>
    <property type="project" value="UniProtKB-KW"/>
</dbReference>
<dbReference type="InterPro" id="IPR036851">
    <property type="entry name" value="Chloroperoxidase-like_sf"/>
</dbReference>
<evidence type="ECO:0000256" key="4">
    <source>
        <dbReference type="ARBA" id="ARBA00022723"/>
    </source>
</evidence>
<evidence type="ECO:0000256" key="7">
    <source>
        <dbReference type="ARBA" id="ARBA00025795"/>
    </source>
</evidence>
<dbReference type="PANTHER" id="PTHR33577:SF7">
    <property type="entry name" value="HEME HALOPEROXIDASE FAMILY PROFILE DOMAIN-CONTAINING PROTEIN"/>
    <property type="match status" value="1"/>
</dbReference>
<dbReference type="EMBL" id="MNBE01000653">
    <property type="protein sequence ID" value="OKO99818.1"/>
    <property type="molecule type" value="Genomic_DNA"/>
</dbReference>
<dbReference type="GO" id="GO:0046872">
    <property type="term" value="F:metal ion binding"/>
    <property type="evidence" value="ECO:0007669"/>
    <property type="project" value="UniProtKB-KW"/>
</dbReference>
<feature type="signal peptide" evidence="9">
    <location>
        <begin position="1"/>
        <end position="16"/>
    </location>
</feature>
<evidence type="ECO:0000259" key="10">
    <source>
        <dbReference type="PROSITE" id="PS51405"/>
    </source>
</evidence>
<evidence type="ECO:0000256" key="6">
    <source>
        <dbReference type="ARBA" id="ARBA00023004"/>
    </source>
</evidence>
<name>A0A1Q5THX0_9EURO</name>
<dbReference type="InterPro" id="IPR000028">
    <property type="entry name" value="Chloroperoxidase"/>
</dbReference>
<feature type="compositionally biased region" description="Basic and acidic residues" evidence="8">
    <location>
        <begin position="234"/>
        <end position="247"/>
    </location>
</feature>
<protein>
    <recommendedName>
        <fullName evidence="10">Heme haloperoxidase family profile domain-containing protein</fullName>
    </recommendedName>
</protein>
<evidence type="ECO:0000256" key="1">
    <source>
        <dbReference type="ARBA" id="ARBA00001970"/>
    </source>
</evidence>
<evidence type="ECO:0000256" key="9">
    <source>
        <dbReference type="SAM" id="SignalP"/>
    </source>
</evidence>
<keyword evidence="6" id="KW-0408">Iron</keyword>
<feature type="domain" description="Heme haloperoxidase family profile" evidence="10">
    <location>
        <begin position="13"/>
        <end position="220"/>
    </location>
</feature>
<dbReference type="SUPFAM" id="SSF47571">
    <property type="entry name" value="Cloroperoxidase"/>
    <property type="match status" value="1"/>
</dbReference>
<feature type="chain" id="PRO_5013338891" description="Heme haloperoxidase family profile domain-containing protein" evidence="9">
    <location>
        <begin position="17"/>
        <end position="256"/>
    </location>
</feature>
<dbReference type="AlphaFoldDB" id="A0A1Q5THX0"/>
<feature type="region of interest" description="Disordered" evidence="8">
    <location>
        <begin position="228"/>
        <end position="256"/>
    </location>
</feature>
<reference evidence="11 12" key="1">
    <citation type="submission" date="2016-10" db="EMBL/GenBank/DDBJ databases">
        <title>Genome sequence of the ascomycete fungus Penicillium subrubescens.</title>
        <authorList>
            <person name="De Vries R.P."/>
            <person name="Peng M."/>
            <person name="Dilokpimol A."/>
            <person name="Hilden K."/>
            <person name="Makela M.R."/>
            <person name="Grigoriev I."/>
            <person name="Riley R."/>
            <person name="Granchi Z."/>
        </authorList>
    </citation>
    <scope>NUCLEOTIDE SEQUENCE [LARGE SCALE GENOMIC DNA]</scope>
    <source>
        <strain evidence="11 12">CBS 132785</strain>
    </source>
</reference>
<sequence>MKSILLLSALCARASAFSIPDGHPLVHWRPAGPGDANHGLLPHDGKNITEEQTANALKLSINLNEDVAKSQFQEALATNPTPGATTFSLDDLSRHNIIEHDASLSRQDHYFGDDQNFNPVIFDQTRSHWKGLFINVHEAALARKARVETSNATNPEFTLSKSALTLTYGESAVYIVTFGDRSAGTVRKSWVEYFFEFERLPTELGWTKHEDEITSSDLNSMAQRVIDATESSDEEKHSLLRRRDFHAGHTARRHHH</sequence>
<dbReference type="Gene3D" id="1.10.489.10">
    <property type="entry name" value="Chloroperoxidase-like"/>
    <property type="match status" value="1"/>
</dbReference>
<gene>
    <name evidence="11" type="ORF">PENSUB_8035</name>
</gene>
<dbReference type="Proteomes" id="UP000186955">
    <property type="component" value="Unassembled WGS sequence"/>
</dbReference>
<dbReference type="Pfam" id="PF01328">
    <property type="entry name" value="Peroxidase_2"/>
    <property type="match status" value="1"/>
</dbReference>
<proteinExistence type="inferred from homology"/>
<comment type="caution">
    <text evidence="11">The sequence shown here is derived from an EMBL/GenBank/DDBJ whole genome shotgun (WGS) entry which is preliminary data.</text>
</comment>
<keyword evidence="3" id="KW-0349">Heme</keyword>
<dbReference type="PROSITE" id="PS51405">
    <property type="entry name" value="HEME_HALOPEROXIDASE"/>
    <property type="match status" value="1"/>
</dbReference>
<evidence type="ECO:0000313" key="12">
    <source>
        <dbReference type="Proteomes" id="UP000186955"/>
    </source>
</evidence>
<evidence type="ECO:0000256" key="2">
    <source>
        <dbReference type="ARBA" id="ARBA00022559"/>
    </source>
</evidence>
<keyword evidence="2" id="KW-0575">Peroxidase</keyword>
<accession>A0A1Q5THX0</accession>
<keyword evidence="5" id="KW-0560">Oxidoreductase</keyword>
<dbReference type="STRING" id="1316194.A0A1Q5THX0"/>
<evidence type="ECO:0000256" key="5">
    <source>
        <dbReference type="ARBA" id="ARBA00023002"/>
    </source>
</evidence>
<organism evidence="11 12">
    <name type="scientific">Penicillium subrubescens</name>
    <dbReference type="NCBI Taxonomy" id="1316194"/>
    <lineage>
        <taxon>Eukaryota</taxon>
        <taxon>Fungi</taxon>
        <taxon>Dikarya</taxon>
        <taxon>Ascomycota</taxon>
        <taxon>Pezizomycotina</taxon>
        <taxon>Eurotiomycetes</taxon>
        <taxon>Eurotiomycetidae</taxon>
        <taxon>Eurotiales</taxon>
        <taxon>Aspergillaceae</taxon>
        <taxon>Penicillium</taxon>
    </lineage>
</organism>
<evidence type="ECO:0000256" key="3">
    <source>
        <dbReference type="ARBA" id="ARBA00022617"/>
    </source>
</evidence>
<dbReference type="PANTHER" id="PTHR33577">
    <property type="entry name" value="STERIGMATOCYSTIN BIOSYNTHESIS PEROXIDASE STCC-RELATED"/>
    <property type="match status" value="1"/>
</dbReference>
<evidence type="ECO:0000313" key="11">
    <source>
        <dbReference type="EMBL" id="OKO99818.1"/>
    </source>
</evidence>
<keyword evidence="4" id="KW-0479">Metal-binding</keyword>